<organism evidence="1 2">
    <name type="scientific">Noviherbaspirillum galbum</name>
    <dbReference type="NCBI Taxonomy" id="2709383"/>
    <lineage>
        <taxon>Bacteria</taxon>
        <taxon>Pseudomonadati</taxon>
        <taxon>Pseudomonadota</taxon>
        <taxon>Betaproteobacteria</taxon>
        <taxon>Burkholderiales</taxon>
        <taxon>Oxalobacteraceae</taxon>
        <taxon>Noviherbaspirillum</taxon>
    </lineage>
</organism>
<dbReference type="RefSeq" id="WP_163960838.1">
    <property type="nucleotide sequence ID" value="NZ_JAAIVB010000012.1"/>
</dbReference>
<comment type="caution">
    <text evidence="1">The sequence shown here is derived from an EMBL/GenBank/DDBJ whole genome shotgun (WGS) entry which is preliminary data.</text>
</comment>
<keyword evidence="2" id="KW-1185">Reference proteome</keyword>
<proteinExistence type="predicted"/>
<evidence type="ECO:0000313" key="2">
    <source>
        <dbReference type="Proteomes" id="UP000482155"/>
    </source>
</evidence>
<evidence type="ECO:0000313" key="1">
    <source>
        <dbReference type="EMBL" id="NEX60348.1"/>
    </source>
</evidence>
<protein>
    <submittedName>
        <fullName evidence="1">Uncharacterized protein</fullName>
    </submittedName>
</protein>
<gene>
    <name evidence="1" type="ORF">G3574_04595</name>
</gene>
<dbReference type="EMBL" id="JAAIVB010000012">
    <property type="protein sequence ID" value="NEX60348.1"/>
    <property type="molecule type" value="Genomic_DNA"/>
</dbReference>
<name>A0A6B3SIA1_9BURK</name>
<dbReference type="Proteomes" id="UP000482155">
    <property type="component" value="Unassembled WGS sequence"/>
</dbReference>
<dbReference type="AlphaFoldDB" id="A0A6B3SIA1"/>
<accession>A0A6B3SIA1</accession>
<sequence>MSDSLEEERQKILDRMQASREQYRRMLLNQPEVVVNRQHPVGHHAAYALPPKAMMPRNSALRWMAQHPVVCAAAVAALIAVGPKRIARAAAQGSNAATNLTLRNPSNIDAITRLITLVADIVQRMPSRYPPA</sequence>
<reference evidence="1 2" key="1">
    <citation type="submission" date="2020-02" db="EMBL/GenBank/DDBJ databases">
        <authorList>
            <person name="Kim M.K."/>
        </authorList>
    </citation>
    <scope>NUCLEOTIDE SEQUENCE [LARGE SCALE GENOMIC DNA]</scope>
    <source>
        <strain evidence="1 2">17J57-3</strain>
    </source>
</reference>